<dbReference type="AlphaFoldDB" id="A0AA40ACV8"/>
<evidence type="ECO:0000313" key="1">
    <source>
        <dbReference type="EMBL" id="KAK0713439.1"/>
    </source>
</evidence>
<gene>
    <name evidence="1" type="ORF">B0T26DRAFT_677776</name>
</gene>
<dbReference type="EMBL" id="JAUIRO010000005">
    <property type="protein sequence ID" value="KAK0713439.1"/>
    <property type="molecule type" value="Genomic_DNA"/>
</dbReference>
<proteinExistence type="predicted"/>
<evidence type="ECO:0000313" key="2">
    <source>
        <dbReference type="Proteomes" id="UP001172101"/>
    </source>
</evidence>
<protein>
    <submittedName>
        <fullName evidence="1">Uncharacterized protein</fullName>
    </submittedName>
</protein>
<keyword evidence="2" id="KW-1185">Reference proteome</keyword>
<sequence length="149" mass="17332">MATKLYTGSTTPVKKKSLTVAYLRESGRDPEFSTIYGRMYNEEAKMSFIKYPPRIERTKHTVLYIYARLITTRRAILAIHRAQSLLETLCWLEDELDPRYLAQRWQKTVRDADPPEKMTDSMLTAIFLVDLSAEAGGRARSYIVTRIHR</sequence>
<organism evidence="1 2">
    <name type="scientific">Lasiosphaeria miniovina</name>
    <dbReference type="NCBI Taxonomy" id="1954250"/>
    <lineage>
        <taxon>Eukaryota</taxon>
        <taxon>Fungi</taxon>
        <taxon>Dikarya</taxon>
        <taxon>Ascomycota</taxon>
        <taxon>Pezizomycotina</taxon>
        <taxon>Sordariomycetes</taxon>
        <taxon>Sordariomycetidae</taxon>
        <taxon>Sordariales</taxon>
        <taxon>Lasiosphaeriaceae</taxon>
        <taxon>Lasiosphaeria</taxon>
    </lineage>
</organism>
<dbReference type="Proteomes" id="UP001172101">
    <property type="component" value="Unassembled WGS sequence"/>
</dbReference>
<comment type="caution">
    <text evidence="1">The sequence shown here is derived from an EMBL/GenBank/DDBJ whole genome shotgun (WGS) entry which is preliminary data.</text>
</comment>
<dbReference type="RefSeq" id="XP_060294762.1">
    <property type="nucleotide sequence ID" value="XM_060440142.1"/>
</dbReference>
<dbReference type="GeneID" id="85323412"/>
<name>A0AA40ACV8_9PEZI</name>
<reference evidence="1" key="1">
    <citation type="submission" date="2023-06" db="EMBL/GenBank/DDBJ databases">
        <title>Genome-scale phylogeny and comparative genomics of the fungal order Sordariales.</title>
        <authorList>
            <consortium name="Lawrence Berkeley National Laboratory"/>
            <person name="Hensen N."/>
            <person name="Bonometti L."/>
            <person name="Westerberg I."/>
            <person name="Brannstrom I.O."/>
            <person name="Guillou S."/>
            <person name="Cros-Aarteil S."/>
            <person name="Calhoun S."/>
            <person name="Haridas S."/>
            <person name="Kuo A."/>
            <person name="Mondo S."/>
            <person name="Pangilinan J."/>
            <person name="Riley R."/>
            <person name="LaButti K."/>
            <person name="Andreopoulos B."/>
            <person name="Lipzen A."/>
            <person name="Chen C."/>
            <person name="Yanf M."/>
            <person name="Daum C."/>
            <person name="Ng V."/>
            <person name="Clum A."/>
            <person name="Steindorff A."/>
            <person name="Ohm R."/>
            <person name="Martin F."/>
            <person name="Silar P."/>
            <person name="Natvig D."/>
            <person name="Lalanne C."/>
            <person name="Gautier V."/>
            <person name="Ament-velasquez S.L."/>
            <person name="Kruys A."/>
            <person name="Hutchinson M.I."/>
            <person name="Powell A.J."/>
            <person name="Barry K."/>
            <person name="Miller A.N."/>
            <person name="Grigoriev I.V."/>
            <person name="Debuchy R."/>
            <person name="Gladieux P."/>
            <person name="Thoren M.H."/>
            <person name="Johannesson H."/>
        </authorList>
    </citation>
    <scope>NUCLEOTIDE SEQUENCE</scope>
    <source>
        <strain evidence="1">SMH2392-1A</strain>
    </source>
</reference>
<accession>A0AA40ACV8</accession>